<reference evidence="2 3" key="1">
    <citation type="submission" date="2019-04" db="EMBL/GenBank/DDBJ databases">
        <title>Streptomyces piniterrae sp. nov., a heliquinomycin-producing actinomycete isolated from rhizosphere soil of Pinus yunnanensis.</title>
        <authorList>
            <person name="Zhuang X."/>
            <person name="Zhao J."/>
        </authorList>
    </citation>
    <scope>NUCLEOTIDE SEQUENCE [LARGE SCALE GENOMIC DNA]</scope>
    <source>
        <strain evidence="3">jys28</strain>
    </source>
</reference>
<dbReference type="AlphaFoldDB" id="A0A4U0NFJ9"/>
<feature type="compositionally biased region" description="Basic and acidic residues" evidence="1">
    <location>
        <begin position="1"/>
        <end position="17"/>
    </location>
</feature>
<dbReference type="OrthoDB" id="3698245at2"/>
<comment type="caution">
    <text evidence="2">The sequence shown here is derived from an EMBL/GenBank/DDBJ whole genome shotgun (WGS) entry which is preliminary data.</text>
</comment>
<gene>
    <name evidence="2" type="ORF">FCH28_17170</name>
</gene>
<organism evidence="2 3">
    <name type="scientific">Streptomyces piniterrae</name>
    <dbReference type="NCBI Taxonomy" id="2571125"/>
    <lineage>
        <taxon>Bacteria</taxon>
        <taxon>Bacillati</taxon>
        <taxon>Actinomycetota</taxon>
        <taxon>Actinomycetes</taxon>
        <taxon>Kitasatosporales</taxon>
        <taxon>Streptomycetaceae</taxon>
        <taxon>Streptomyces</taxon>
    </lineage>
</organism>
<dbReference type="RefSeq" id="WP_136740917.1">
    <property type="nucleotide sequence ID" value="NZ_SUMB01000005.1"/>
</dbReference>
<dbReference type="EMBL" id="SUMB01000005">
    <property type="protein sequence ID" value="TJZ52905.1"/>
    <property type="molecule type" value="Genomic_DNA"/>
</dbReference>
<protein>
    <submittedName>
        <fullName evidence="2">Uncharacterized protein</fullName>
    </submittedName>
</protein>
<dbReference type="Pfam" id="PF19859">
    <property type="entry name" value="DUF6333"/>
    <property type="match status" value="1"/>
</dbReference>
<accession>A0A4U0NFJ9</accession>
<proteinExistence type="predicted"/>
<evidence type="ECO:0000256" key="1">
    <source>
        <dbReference type="SAM" id="MobiDB-lite"/>
    </source>
</evidence>
<sequence length="265" mass="29909">MDVDQDEKNTGEDEKPEFVGAWVDHPDRVRPWRGSTTELMLYFPPFPEPGTSAGPPVLEPHDPVRARRIVETLGTVDEVLEQLPDRRREDLAEPEERAELAYVAVGCWGNYVWISDPALGDYGMGCGMDPEVERQRELNPQARIVGTMHMDYALNYYQDVVVLPGGQRLDASGWGDADPGIEVYGDPEEVLRAAGFDPASVTDRYIDPEEPDDPGCAYWSSYTDLFLGGFGDIEWHVRDELTVSFFRVRRSERAESDLEEVWLGP</sequence>
<evidence type="ECO:0000313" key="2">
    <source>
        <dbReference type="EMBL" id="TJZ52905.1"/>
    </source>
</evidence>
<feature type="region of interest" description="Disordered" evidence="1">
    <location>
        <begin position="1"/>
        <end position="20"/>
    </location>
</feature>
<keyword evidence="3" id="KW-1185">Reference proteome</keyword>
<dbReference type="Proteomes" id="UP000308697">
    <property type="component" value="Unassembled WGS sequence"/>
</dbReference>
<evidence type="ECO:0000313" key="3">
    <source>
        <dbReference type="Proteomes" id="UP000308697"/>
    </source>
</evidence>
<name>A0A4U0NFJ9_9ACTN</name>